<dbReference type="GO" id="GO:0046935">
    <property type="term" value="F:1-phosphatidylinositol-3-kinase regulator activity"/>
    <property type="evidence" value="ECO:0007669"/>
    <property type="project" value="InterPro"/>
</dbReference>
<evidence type="ECO:0000256" key="5">
    <source>
        <dbReference type="ARBA" id="ARBA00022490"/>
    </source>
</evidence>
<dbReference type="Pfam" id="PF10486">
    <property type="entry name" value="PI3K_1B_p101"/>
    <property type="match status" value="1"/>
</dbReference>
<proteinExistence type="predicted"/>
<dbReference type="InterPro" id="IPR019522">
    <property type="entry name" value="PIK3R5/6"/>
</dbReference>
<dbReference type="PANTHER" id="PTHR15593">
    <property type="entry name" value="PHOSPHATIDYLINOSITOL 3-KINASE REGULATORY SUBUNIT"/>
    <property type="match status" value="1"/>
</dbReference>
<dbReference type="GO" id="GO:0005944">
    <property type="term" value="C:phosphatidylinositol 3-kinase complex, class IB"/>
    <property type="evidence" value="ECO:0007669"/>
    <property type="project" value="InterPro"/>
</dbReference>
<comment type="caution">
    <text evidence="10">The sequence shown here is derived from an EMBL/GenBank/DDBJ whole genome shotgun (WGS) entry which is preliminary data.</text>
</comment>
<accession>A0AAE0RL21</accession>
<feature type="compositionally biased region" description="Low complexity" evidence="9">
    <location>
        <begin position="936"/>
        <end position="958"/>
    </location>
</feature>
<evidence type="ECO:0000256" key="9">
    <source>
        <dbReference type="SAM" id="MobiDB-lite"/>
    </source>
</evidence>
<evidence type="ECO:0000313" key="11">
    <source>
        <dbReference type="Proteomes" id="UP001274896"/>
    </source>
</evidence>
<keyword evidence="11" id="KW-1185">Reference proteome</keyword>
<dbReference type="PANTHER" id="PTHR15593:SF2">
    <property type="entry name" value="PHOSPHOINOSITIDE 3-KINASE REGULATORY SUBUNIT 5"/>
    <property type="match status" value="1"/>
</dbReference>
<dbReference type="Proteomes" id="UP001274896">
    <property type="component" value="Unassembled WGS sequence"/>
</dbReference>
<keyword evidence="7" id="KW-0539">Nucleus</keyword>
<feature type="compositionally biased region" description="Polar residues" evidence="9">
    <location>
        <begin position="919"/>
        <end position="935"/>
    </location>
</feature>
<sequence length="1422" mass="157503">LGYQTRVSDSGIRLGSQTLVPDSGIRLGSQTRVSDSGIRLGSQTLVSDLGLRLWYQTRVSDSGLRLGSQTLVSDSGLRLWYQTWVSDSGIRLGSQTRVSDSGIRLGSQTRVSDSGIRLGSQTLVSDSGIRLGSQTLVSDSGLRLGSQTLVSDSGIRLGSQTLVSDSGLRLWYQTLVSDSGLRLGYQTRVSDSGLRLGYQTRVSDSGLRLGYQTRVSDSGIRLGYQTLVSDSGIRLGYQTLVSDSGIRLGSQTRVSDSGLRLGYQTRVSDSGLRLWSQTRVSDSGLRLWYQTLVSDSGIRLWYQTRVSDSGIRLGYQTRVSDSGIRLGSQTRVSDSGIRLWSQTRVSDSGLRLWYQTLVSDSGIRLWYQTRVSDSGIRLGSQTRVSDSGIRLGSQTLVSDSGIRLWYQTLVSDSGIRLGYQTLVSDSGLRLGYQTRVSDSGLRLGYQTRVSDSGIRLWSQTLVSDSGIRLGYQTLVSDSGLRLGYQTLVSDSGLRLGYQTRVSDSGIRLWSQTRVSDSGIRLGSQTRVSDSGLRLGYQTLVSDSGLRLGYQTRVSDSGSVKMQHTSCTEDRIQHALDRCLDGLRSSEFLSQSWNTGWCMNRWSLEELLKRDPENFLILLQQILKRARQVQEECEYELVAPLTIMFESTLLQTPYCPITCDVLLQAREVFHGFLTWPEPYSSVCHSVLTTISQELRAPGISYHRLVKEEQGITSERQRGKTITVLLLNPADVPQTFLSVVQQLSAIDVSQREISMNLIKHAIQCSLGTKYHTHTIQLALQSLSDDVLSHTLSCVTAILETAAAMTDASAARAHVLKGLEEVREKLNIPACNGVTCNGILQFLKIPTAKCYTIHWDTDNFDTLSEFLETEPELSLIFSEGQTEEDEVDEEEDDDDDDDDDDDEDEEVERYETEDCLDPRASMFSTTSSLSTASKDSMLSTSSDFSPVSTLSSSSQASGTDSDFCEDIEEDPHVLVPIGKNKNGTGLSKRLSRLFKPRGHSLCRAKSLGNTDSKDKKDLLPAARSKRSNSMPQHVLTLTVEPAQSENAAVKPVCYRKRPILSSDEDEDMGTALIRVMVFGADHVAGKLARAYNTLRKSEKLSPRLTKHCRMKFFFIPVKRDPIPNGAVSQITASPLKSAQEVNTDVSEYSTNNIAHLLGMLDPWYERNTLCLLNLPLHVVCQQTSKSDSECAEDSEEECLPIMADLLLYYCRNASRPALIQLYQAELTLAGGETRTEVFIHSLELGHTAATRAIKAMGAASKRFGIDGDREAVPLSLDVVYNQVVISGRSQKTRVEKVCTSINLTKVCRTQEELNPKMEYLQLTMTEVLKRQNSKTKRNYNQQLSVTQVKVDRFRVCGSGNTTFAVCLDQDEKKILQSVTRCEVSVCYKPDSCSDWLKVRALSSQMEQTFCSLLCLPISTFSGPQP</sequence>
<gene>
    <name evidence="10" type="ORF">QTP70_034703</name>
</gene>
<dbReference type="SUPFAM" id="SSF48371">
    <property type="entry name" value="ARM repeat"/>
    <property type="match status" value="1"/>
</dbReference>
<keyword evidence="6" id="KW-0472">Membrane</keyword>
<evidence type="ECO:0000256" key="4">
    <source>
        <dbReference type="ARBA" id="ARBA00022475"/>
    </source>
</evidence>
<evidence type="ECO:0000256" key="6">
    <source>
        <dbReference type="ARBA" id="ARBA00023136"/>
    </source>
</evidence>
<dbReference type="GO" id="GO:0007186">
    <property type="term" value="P:G protein-coupled receptor signaling pathway"/>
    <property type="evidence" value="ECO:0007669"/>
    <property type="project" value="TreeGrafter"/>
</dbReference>
<evidence type="ECO:0000256" key="3">
    <source>
        <dbReference type="ARBA" id="ARBA00004496"/>
    </source>
</evidence>
<keyword evidence="5" id="KW-0963">Cytoplasm</keyword>
<organism evidence="10 11">
    <name type="scientific">Hemibagrus guttatus</name>
    <dbReference type="NCBI Taxonomy" id="175788"/>
    <lineage>
        <taxon>Eukaryota</taxon>
        <taxon>Metazoa</taxon>
        <taxon>Chordata</taxon>
        <taxon>Craniata</taxon>
        <taxon>Vertebrata</taxon>
        <taxon>Euteleostomi</taxon>
        <taxon>Actinopterygii</taxon>
        <taxon>Neopterygii</taxon>
        <taxon>Teleostei</taxon>
        <taxon>Ostariophysi</taxon>
        <taxon>Siluriformes</taxon>
        <taxon>Bagridae</taxon>
        <taxon>Hemibagrus</taxon>
    </lineage>
</organism>
<feature type="compositionally biased region" description="Acidic residues" evidence="9">
    <location>
        <begin position="878"/>
        <end position="912"/>
    </location>
</feature>
<dbReference type="GO" id="GO:0005737">
    <property type="term" value="C:cytoplasm"/>
    <property type="evidence" value="ECO:0007669"/>
    <property type="project" value="UniProtKB-SubCell"/>
</dbReference>
<dbReference type="GO" id="GO:0005886">
    <property type="term" value="C:plasma membrane"/>
    <property type="evidence" value="ECO:0007669"/>
    <property type="project" value="UniProtKB-SubCell"/>
</dbReference>
<keyword evidence="4" id="KW-1003">Cell membrane</keyword>
<protein>
    <recommendedName>
        <fullName evidence="8">Phosphoinositide 3-kinase regulatory subunit 5</fullName>
    </recommendedName>
</protein>
<reference evidence="10" key="1">
    <citation type="submission" date="2023-06" db="EMBL/GenBank/DDBJ databases">
        <title>Male Hemibagrus guttatus genome.</title>
        <authorList>
            <person name="Bian C."/>
        </authorList>
    </citation>
    <scope>NUCLEOTIDE SEQUENCE</scope>
    <source>
        <strain evidence="10">Male_cb2023</strain>
        <tissue evidence="10">Muscle</tissue>
    </source>
</reference>
<evidence type="ECO:0000313" key="10">
    <source>
        <dbReference type="EMBL" id="KAK3557699.1"/>
    </source>
</evidence>
<feature type="non-terminal residue" evidence="10">
    <location>
        <position position="1"/>
    </location>
</feature>
<evidence type="ECO:0000256" key="1">
    <source>
        <dbReference type="ARBA" id="ARBA00004123"/>
    </source>
</evidence>
<name>A0AAE0RL21_9TELE</name>
<feature type="region of interest" description="Disordered" evidence="9">
    <location>
        <begin position="873"/>
        <end position="961"/>
    </location>
</feature>
<evidence type="ECO:0000256" key="2">
    <source>
        <dbReference type="ARBA" id="ARBA00004202"/>
    </source>
</evidence>
<evidence type="ECO:0000256" key="8">
    <source>
        <dbReference type="ARBA" id="ARBA00040195"/>
    </source>
</evidence>
<dbReference type="GO" id="GO:0005634">
    <property type="term" value="C:nucleus"/>
    <property type="evidence" value="ECO:0007669"/>
    <property type="project" value="UniProtKB-SubCell"/>
</dbReference>
<dbReference type="EMBL" id="JAUCMX010000001">
    <property type="protein sequence ID" value="KAK3557699.1"/>
    <property type="molecule type" value="Genomic_DNA"/>
</dbReference>
<comment type="subcellular location">
    <subcellularLocation>
        <location evidence="2">Cell membrane</location>
        <topology evidence="2">Peripheral membrane protein</topology>
    </subcellularLocation>
    <subcellularLocation>
        <location evidence="3">Cytoplasm</location>
    </subcellularLocation>
    <subcellularLocation>
        <location evidence="1">Nucleus</location>
    </subcellularLocation>
</comment>
<dbReference type="InterPro" id="IPR016024">
    <property type="entry name" value="ARM-type_fold"/>
</dbReference>
<evidence type="ECO:0000256" key="7">
    <source>
        <dbReference type="ARBA" id="ARBA00023242"/>
    </source>
</evidence>